<keyword evidence="2" id="KW-0238">DNA-binding</keyword>
<dbReference type="EMBL" id="JBDXSU010000003">
    <property type="protein sequence ID" value="MFB5189503.1"/>
    <property type="molecule type" value="Genomic_DNA"/>
</dbReference>
<dbReference type="Gene3D" id="1.10.260.40">
    <property type="entry name" value="lambda repressor-like DNA-binding domains"/>
    <property type="match status" value="1"/>
</dbReference>
<evidence type="ECO:0000313" key="3">
    <source>
        <dbReference type="Proteomes" id="UP001579974"/>
    </source>
</evidence>
<evidence type="ECO:0000313" key="2">
    <source>
        <dbReference type="EMBL" id="MFB5189503.1"/>
    </source>
</evidence>
<keyword evidence="3" id="KW-1185">Reference proteome</keyword>
<evidence type="ECO:0000259" key="1">
    <source>
        <dbReference type="PROSITE" id="PS50932"/>
    </source>
</evidence>
<dbReference type="SMART" id="SM00354">
    <property type="entry name" value="HTH_LACI"/>
    <property type="match status" value="1"/>
</dbReference>
<name>A0ABV5AB65_9BACL</name>
<dbReference type="RefSeq" id="WP_275475433.1">
    <property type="nucleotide sequence ID" value="NZ_CP162940.1"/>
</dbReference>
<dbReference type="SUPFAM" id="SSF100950">
    <property type="entry name" value="NagB/RpiA/CoA transferase-like"/>
    <property type="match status" value="1"/>
</dbReference>
<dbReference type="InterPro" id="IPR050313">
    <property type="entry name" value="Carb_Metab_HTH_regulators"/>
</dbReference>
<dbReference type="Gene3D" id="3.40.50.1360">
    <property type="match status" value="1"/>
</dbReference>
<protein>
    <submittedName>
        <fullName evidence="2">DeoR/GlpR family DNA-binding transcription regulator</fullName>
    </submittedName>
</protein>
<dbReference type="GO" id="GO:0003677">
    <property type="term" value="F:DNA binding"/>
    <property type="evidence" value="ECO:0007669"/>
    <property type="project" value="UniProtKB-KW"/>
</dbReference>
<dbReference type="CDD" id="cd01392">
    <property type="entry name" value="HTH_LacI"/>
    <property type="match status" value="1"/>
</dbReference>
<dbReference type="SMART" id="SM01134">
    <property type="entry name" value="DeoRC"/>
    <property type="match status" value="1"/>
</dbReference>
<dbReference type="InterPro" id="IPR010982">
    <property type="entry name" value="Lambda_DNA-bd_dom_sf"/>
</dbReference>
<dbReference type="Proteomes" id="UP001579974">
    <property type="component" value="Unassembled WGS sequence"/>
</dbReference>
<dbReference type="InterPro" id="IPR037171">
    <property type="entry name" value="NagB/RpiA_transferase-like"/>
</dbReference>
<dbReference type="PANTHER" id="PTHR30363:SF44">
    <property type="entry name" value="AGA OPERON TRANSCRIPTIONAL REPRESSOR-RELATED"/>
    <property type="match status" value="1"/>
</dbReference>
<accession>A0ABV5AB65</accession>
<reference evidence="2 3" key="1">
    <citation type="journal article" date="2024" name="Int. J. Mol. Sci.">
        <title>Exploration of Alicyclobacillus spp. Genome in Search of Antibiotic Resistance.</title>
        <authorList>
            <person name="Bucka-Kolendo J."/>
            <person name="Kiousi D.E."/>
            <person name="Dekowska A."/>
            <person name="Mikolajczuk-Szczyrba A."/>
            <person name="Karadedos D.M."/>
            <person name="Michael P."/>
            <person name="Galanis A."/>
            <person name="Sokolowska B."/>
        </authorList>
    </citation>
    <scope>NUCLEOTIDE SEQUENCE [LARGE SCALE GENOMIC DNA]</scope>
    <source>
        <strain evidence="2 3">KKP 3000</strain>
    </source>
</reference>
<gene>
    <name evidence="2" type="ORF">KKP3000_002775</name>
</gene>
<dbReference type="Pfam" id="PF00455">
    <property type="entry name" value="DeoRC"/>
    <property type="match status" value="1"/>
</dbReference>
<sequence length="252" mass="27666">MVKVKDVAKAAGTSPATVSRVLNGVSTVNPEIANRVRQAIQELNYRPNEAGRNLRRKTDNQLGPDFELRSQHNWEAKQRIAVKAAEFIKPSDVVVLDSGSTVAGMVPFIDEGTLLYTNSLAILQPAARRNLHVHLAPGLYIPEMAAVFGDETEAYFRNRKATKYFLSSARVDVCTGLWNVNHVTSAVKRAAIECAKQVILMVDHDKFCDSGLASYATLSQVDVLITDYVPAEFREHVLATGIEVVEVSQPSS</sequence>
<organism evidence="2 3">
    <name type="scientific">Alicyclobacillus fastidiosus</name>
    <dbReference type="NCBI Taxonomy" id="392011"/>
    <lineage>
        <taxon>Bacteria</taxon>
        <taxon>Bacillati</taxon>
        <taxon>Bacillota</taxon>
        <taxon>Bacilli</taxon>
        <taxon>Bacillales</taxon>
        <taxon>Alicyclobacillaceae</taxon>
        <taxon>Alicyclobacillus</taxon>
    </lineage>
</organism>
<dbReference type="Pfam" id="PF00356">
    <property type="entry name" value="LacI"/>
    <property type="match status" value="1"/>
</dbReference>
<dbReference type="SUPFAM" id="SSF47413">
    <property type="entry name" value="lambda repressor-like DNA-binding domains"/>
    <property type="match status" value="1"/>
</dbReference>
<dbReference type="PROSITE" id="PS50932">
    <property type="entry name" value="HTH_LACI_2"/>
    <property type="match status" value="1"/>
</dbReference>
<proteinExistence type="predicted"/>
<dbReference type="PANTHER" id="PTHR30363">
    <property type="entry name" value="HTH-TYPE TRANSCRIPTIONAL REGULATOR SRLR-RELATED"/>
    <property type="match status" value="1"/>
</dbReference>
<dbReference type="InterPro" id="IPR000843">
    <property type="entry name" value="HTH_LacI"/>
</dbReference>
<dbReference type="InterPro" id="IPR014036">
    <property type="entry name" value="DeoR-like_C"/>
</dbReference>
<feature type="domain" description="HTH lacI-type" evidence="1">
    <location>
        <begin position="2"/>
        <end position="56"/>
    </location>
</feature>
<comment type="caution">
    <text evidence="2">The sequence shown here is derived from an EMBL/GenBank/DDBJ whole genome shotgun (WGS) entry which is preliminary data.</text>
</comment>